<dbReference type="WBParaSite" id="ES5_v2.g8987.t1">
    <property type="protein sequence ID" value="ES5_v2.g8987.t1"/>
    <property type="gene ID" value="ES5_v2.g8987"/>
</dbReference>
<evidence type="ECO:0000313" key="2">
    <source>
        <dbReference type="WBParaSite" id="ES5_v2.g8987.t1"/>
    </source>
</evidence>
<sequence>MGHTHKNLCKFELAKCRRITRGLEAPEIIKTGECEKIQEKFISRTHISIPTTTTATSLDFKGKSWNYGTFAPPPPVAFVDTTTSAVDIDSYGFGPASPTSDKTFKTATTEITWPPSTSYQSIPEVTSAITEAGTFPPSLEEVCPSKCSKHYKPVCDTNGMTHPNLCIFQINECEFAHARCLAAKRGVVLRLLPEESCTKDLLCFNATEEICSSEIDPVCATDFITYPNMCHFRKAQCKNQEEIEILFKGDCKKCLNTPCPIVDPSNASLNESIFLCDQNGETKSKCEFEMLRCIYEIKFGYNITEAYDGRCCPRDELCPIEHKTVCASNGQHYRNTCYFNVSKCRSEKIDHVILTETECPDSIKMLENDKNCQKKNCSTEYDPVCGSDGITYTNLCNFRQKICNNKNGPKIEIEYRGACCEEKCSAVDYSPVCDSQNVTHLNICEFGKERCLTMKKEEKKIMSIVSYTVCEQVPCNVNCPAIYEPVCGSNAETFSSECELARAVCILNNAGETMLSIDYPGICCQKETCDLSFEPICDSQGRTHVNECVFRQEACLSEKKNGLNITIEHKGECCNRFCDNEKDNHPICDTNGRTHASLCEFQIQKCEAEKIGVLLNVAYMGECCPLPVEKCENSTAVCDSDGMSHRNMCEYEYKKCVIEKTQPKLLSIIHAGQCCLLDKCIDENKPVCDSRGVTHLSMCHFNNSKCVYEKVHGINNEHISLAYKDKCCEADCNNYLEPVCDQNGFIQIMLAIKMDTSSSSFGTAKPKMINGKIVWAGGPSLKQLFNLPESIMYYMARNPTTPEVYLKLIQCCKYFFEKNPILVAADMHGKTKLCPNECMKCINNDHKCCVNIDVKALFSKIWLTNMLELDKKNMSTFTLICAKLYRWKKVDLTFFDRDINLNDFEKCAPVLTSINLCVRIVKDDGNIVMLDKIVEMVPNLKKFEYSFRDDSSMIGVSTMKNLCELKNLQHLESFILECVPEIFNTEDISTFIKDHPATKMLFSFNNQVSDEYKTHLNALIDTIIESQVLKCCIHYNGQDTGKYKILYERYTV</sequence>
<accession>A0AC34GVT2</accession>
<evidence type="ECO:0000313" key="1">
    <source>
        <dbReference type="Proteomes" id="UP000887579"/>
    </source>
</evidence>
<name>A0AC34GVT2_9BILA</name>
<dbReference type="Proteomes" id="UP000887579">
    <property type="component" value="Unplaced"/>
</dbReference>
<protein>
    <submittedName>
        <fullName evidence="2">Kazal-like domain-containing protein</fullName>
    </submittedName>
</protein>
<organism evidence="1 2">
    <name type="scientific">Panagrolaimus sp. ES5</name>
    <dbReference type="NCBI Taxonomy" id="591445"/>
    <lineage>
        <taxon>Eukaryota</taxon>
        <taxon>Metazoa</taxon>
        <taxon>Ecdysozoa</taxon>
        <taxon>Nematoda</taxon>
        <taxon>Chromadorea</taxon>
        <taxon>Rhabditida</taxon>
        <taxon>Tylenchina</taxon>
        <taxon>Panagrolaimomorpha</taxon>
        <taxon>Panagrolaimoidea</taxon>
        <taxon>Panagrolaimidae</taxon>
        <taxon>Panagrolaimus</taxon>
    </lineage>
</organism>
<proteinExistence type="predicted"/>
<reference evidence="2" key="1">
    <citation type="submission" date="2022-11" db="UniProtKB">
        <authorList>
            <consortium name="WormBaseParasite"/>
        </authorList>
    </citation>
    <scope>IDENTIFICATION</scope>
</reference>